<dbReference type="PANTHER" id="PTHR48063">
    <property type="entry name" value="LRR RECEPTOR-LIKE KINASE"/>
    <property type="match status" value="1"/>
</dbReference>
<evidence type="ECO:0000256" key="19">
    <source>
        <dbReference type="SAM" id="SignalP"/>
    </source>
</evidence>
<dbReference type="Pfam" id="PF00560">
    <property type="entry name" value="LRR_1"/>
    <property type="match status" value="8"/>
</dbReference>
<accession>A0AAN9KCW4</accession>
<dbReference type="GO" id="GO:0006952">
    <property type="term" value="P:defense response"/>
    <property type="evidence" value="ECO:0007669"/>
    <property type="project" value="UniProtKB-KW"/>
</dbReference>
<evidence type="ECO:0000256" key="17">
    <source>
        <dbReference type="ARBA" id="ARBA00023180"/>
    </source>
</evidence>
<evidence type="ECO:0000256" key="12">
    <source>
        <dbReference type="ARBA" id="ARBA00022821"/>
    </source>
</evidence>
<dbReference type="InterPro" id="IPR055414">
    <property type="entry name" value="LRR_R13L4/SHOC2-like"/>
</dbReference>
<dbReference type="SUPFAM" id="SSF52047">
    <property type="entry name" value="RNI-like"/>
    <property type="match status" value="1"/>
</dbReference>
<evidence type="ECO:0000256" key="13">
    <source>
        <dbReference type="ARBA" id="ARBA00022989"/>
    </source>
</evidence>
<dbReference type="Pfam" id="PF13516">
    <property type="entry name" value="LRR_6"/>
    <property type="match status" value="1"/>
</dbReference>
<keyword evidence="23" id="KW-1185">Reference proteome</keyword>
<keyword evidence="12" id="KW-0611">Plant defense</keyword>
<evidence type="ECO:0000256" key="14">
    <source>
        <dbReference type="ARBA" id="ARBA00023136"/>
    </source>
</evidence>
<evidence type="ECO:0000256" key="7">
    <source>
        <dbReference type="ARBA" id="ARBA00022525"/>
    </source>
</evidence>
<dbReference type="Proteomes" id="UP001367508">
    <property type="component" value="Unassembled WGS sequence"/>
</dbReference>
<name>A0AAN9KCW4_CANGL</name>
<evidence type="ECO:0000259" key="20">
    <source>
        <dbReference type="Pfam" id="PF08263"/>
    </source>
</evidence>
<comment type="similarity">
    <text evidence="4">Belongs to the RLP family.</text>
</comment>
<evidence type="ECO:0000313" key="23">
    <source>
        <dbReference type="Proteomes" id="UP001367508"/>
    </source>
</evidence>
<evidence type="ECO:0000256" key="6">
    <source>
        <dbReference type="ARBA" id="ARBA00022512"/>
    </source>
</evidence>
<keyword evidence="6" id="KW-0134">Cell wall</keyword>
<dbReference type="PANTHER" id="PTHR48063:SF98">
    <property type="entry name" value="LRR RECEPTOR-LIKE SERINE_THREONINE-PROTEIN KINASE FLS2"/>
    <property type="match status" value="1"/>
</dbReference>
<keyword evidence="13" id="KW-1133">Transmembrane helix</keyword>
<evidence type="ECO:0000256" key="18">
    <source>
        <dbReference type="ARBA" id="ARBA00038043"/>
    </source>
</evidence>
<feature type="chain" id="PRO_5043055443" evidence="19">
    <location>
        <begin position="28"/>
        <end position="1077"/>
    </location>
</feature>
<proteinExistence type="inferred from homology"/>
<keyword evidence="15" id="KW-1015">Disulfide bond</keyword>
<dbReference type="EMBL" id="JAYMYQ010000008">
    <property type="protein sequence ID" value="KAK7315165.1"/>
    <property type="molecule type" value="Genomic_DNA"/>
</dbReference>
<keyword evidence="7" id="KW-0964">Secreted</keyword>
<keyword evidence="14" id="KW-0472">Membrane</keyword>
<dbReference type="GO" id="GO:0099402">
    <property type="term" value="P:plant organ development"/>
    <property type="evidence" value="ECO:0007669"/>
    <property type="project" value="UniProtKB-ARBA"/>
</dbReference>
<evidence type="ECO:0000256" key="9">
    <source>
        <dbReference type="ARBA" id="ARBA00022692"/>
    </source>
</evidence>
<evidence type="ECO:0000256" key="1">
    <source>
        <dbReference type="ARBA" id="ARBA00004170"/>
    </source>
</evidence>
<dbReference type="Pfam" id="PF12799">
    <property type="entry name" value="LRR_4"/>
    <property type="match status" value="1"/>
</dbReference>
<keyword evidence="5" id="KW-1003">Cell membrane</keyword>
<keyword evidence="9" id="KW-0812">Transmembrane</keyword>
<reference evidence="22 23" key="1">
    <citation type="submission" date="2024-01" db="EMBL/GenBank/DDBJ databases">
        <title>The genomes of 5 underutilized Papilionoideae crops provide insights into root nodulation and disease resistanc.</title>
        <authorList>
            <person name="Jiang F."/>
        </authorList>
    </citation>
    <scope>NUCLEOTIDE SEQUENCE [LARGE SCALE GENOMIC DNA]</scope>
    <source>
        <strain evidence="22">LVBAO_FW01</strain>
        <tissue evidence="22">Leaves</tissue>
    </source>
</reference>
<dbReference type="PROSITE" id="PS51450">
    <property type="entry name" value="LRR"/>
    <property type="match status" value="5"/>
</dbReference>
<keyword evidence="8" id="KW-0433">Leucine-rich repeat</keyword>
<evidence type="ECO:0000256" key="11">
    <source>
        <dbReference type="ARBA" id="ARBA00022737"/>
    </source>
</evidence>
<feature type="domain" description="Disease resistance R13L4/SHOC-2-like LRR" evidence="21">
    <location>
        <begin position="159"/>
        <end position="389"/>
    </location>
</feature>
<evidence type="ECO:0000313" key="22">
    <source>
        <dbReference type="EMBL" id="KAK7315165.1"/>
    </source>
</evidence>
<dbReference type="SMART" id="SM00365">
    <property type="entry name" value="LRR_SD22"/>
    <property type="match status" value="13"/>
</dbReference>
<dbReference type="SMART" id="SM00369">
    <property type="entry name" value="LRR_TYP"/>
    <property type="match status" value="9"/>
</dbReference>
<evidence type="ECO:0000256" key="2">
    <source>
        <dbReference type="ARBA" id="ARBA00004191"/>
    </source>
</evidence>
<keyword evidence="17" id="KW-0325">Glycoprotein</keyword>
<dbReference type="InterPro" id="IPR013210">
    <property type="entry name" value="LRR_N_plant-typ"/>
</dbReference>
<evidence type="ECO:0000256" key="10">
    <source>
        <dbReference type="ARBA" id="ARBA00022729"/>
    </source>
</evidence>
<evidence type="ECO:0000256" key="8">
    <source>
        <dbReference type="ARBA" id="ARBA00022614"/>
    </source>
</evidence>
<dbReference type="InterPro" id="IPR001611">
    <property type="entry name" value="Leu-rich_rpt"/>
</dbReference>
<feature type="signal peptide" evidence="19">
    <location>
        <begin position="1"/>
        <end position="27"/>
    </location>
</feature>
<keyword evidence="11" id="KW-0677">Repeat</keyword>
<dbReference type="AlphaFoldDB" id="A0AAN9KCW4"/>
<evidence type="ECO:0000256" key="5">
    <source>
        <dbReference type="ARBA" id="ARBA00022475"/>
    </source>
</evidence>
<evidence type="ECO:0000256" key="15">
    <source>
        <dbReference type="ARBA" id="ARBA00023157"/>
    </source>
</evidence>
<dbReference type="Pfam" id="PF08263">
    <property type="entry name" value="LRRNT_2"/>
    <property type="match status" value="1"/>
</dbReference>
<dbReference type="FunFam" id="3.80.10.10:FF:000095">
    <property type="entry name" value="LRR receptor-like serine/threonine-protein kinase GSO1"/>
    <property type="match status" value="1"/>
</dbReference>
<evidence type="ECO:0000259" key="21">
    <source>
        <dbReference type="Pfam" id="PF23598"/>
    </source>
</evidence>
<dbReference type="Pfam" id="PF23598">
    <property type="entry name" value="LRR_14"/>
    <property type="match status" value="1"/>
</dbReference>
<dbReference type="InterPro" id="IPR046956">
    <property type="entry name" value="RLP23-like"/>
</dbReference>
<dbReference type="InterPro" id="IPR025875">
    <property type="entry name" value="Leu-rich_rpt_4"/>
</dbReference>
<organism evidence="22 23">
    <name type="scientific">Canavalia gladiata</name>
    <name type="common">Sword bean</name>
    <name type="synonym">Dolichos gladiatus</name>
    <dbReference type="NCBI Taxonomy" id="3824"/>
    <lineage>
        <taxon>Eukaryota</taxon>
        <taxon>Viridiplantae</taxon>
        <taxon>Streptophyta</taxon>
        <taxon>Embryophyta</taxon>
        <taxon>Tracheophyta</taxon>
        <taxon>Spermatophyta</taxon>
        <taxon>Magnoliopsida</taxon>
        <taxon>eudicotyledons</taxon>
        <taxon>Gunneridae</taxon>
        <taxon>Pentapetalae</taxon>
        <taxon>rosids</taxon>
        <taxon>fabids</taxon>
        <taxon>Fabales</taxon>
        <taxon>Fabaceae</taxon>
        <taxon>Papilionoideae</taxon>
        <taxon>50 kb inversion clade</taxon>
        <taxon>NPAAA clade</taxon>
        <taxon>indigoferoid/millettioid clade</taxon>
        <taxon>Phaseoleae</taxon>
        <taxon>Canavalia</taxon>
    </lineage>
</organism>
<evidence type="ECO:0000256" key="3">
    <source>
        <dbReference type="ARBA" id="ARBA00004251"/>
    </source>
</evidence>
<dbReference type="GO" id="GO:0005886">
    <property type="term" value="C:plasma membrane"/>
    <property type="evidence" value="ECO:0007669"/>
    <property type="project" value="UniProtKB-SubCell"/>
</dbReference>
<comment type="subcellular location">
    <subcellularLocation>
        <location evidence="3">Cell membrane</location>
        <topology evidence="3">Single-pass type I membrane protein</topology>
    </subcellularLocation>
    <subcellularLocation>
        <location evidence="1">Membrane</location>
        <topology evidence="1">Peripheral membrane protein</topology>
    </subcellularLocation>
    <subcellularLocation>
        <location evidence="2">Secreted</location>
        <location evidence="2">Cell wall</location>
    </subcellularLocation>
</comment>
<feature type="domain" description="Leucine-rich repeat-containing N-terminal plant-type" evidence="20">
    <location>
        <begin position="36"/>
        <end position="72"/>
    </location>
</feature>
<dbReference type="FunFam" id="3.80.10.10:FF:000400">
    <property type="entry name" value="Nuclear pore complex protein NUP107"/>
    <property type="match status" value="1"/>
</dbReference>
<dbReference type="PRINTS" id="PR00019">
    <property type="entry name" value="LEURICHRPT"/>
</dbReference>
<dbReference type="Gene3D" id="3.80.10.10">
    <property type="entry name" value="Ribonuclease Inhibitor"/>
    <property type="match status" value="7"/>
</dbReference>
<keyword evidence="10 19" id="KW-0732">Signal</keyword>
<dbReference type="InterPro" id="IPR032675">
    <property type="entry name" value="LRR_dom_sf"/>
</dbReference>
<keyword evidence="16" id="KW-0675">Receptor</keyword>
<sequence length="1077" mass="121542">MSGFKSMMRMIEWIFMIFFVLLQFVSGNHQIRCIQREREALLQFKSFLLDHGGMLSSWNTNDCCQWKGIRCTNLTGHVLILDLHGEIDYQYAFNPHYYRLISQRYISGEIQKSLMELQQLQYLNLSNNHFEGSHIPHFFASLTNLAFLDLSFSNFHGNIPTQLGSLSHLKYLNLAGNYLEGSIPYQLGNLSNLQHLDLRANSLEGNIPSQLGKLSNLQMLYLGGYNILKIDDGNHVRGQWLSNLTSLTHLYFWSMSNLNTSYSWMQMIGKLPHLRELSLYDCSLSDHFILSLRPFKFNFSTSLSTLDLSSNTFTSSMIFEWVSNVTSNLVELHLSHNHLEGSTSNHFGIEMKSLEQLDLSINRLNGGVLNSFMNICTLHSLNMYGNNLTEDLPSILHNLSGGCVRYSLQELDLSNNQIIGSLPDISVFSSLKTLDLSGNRLSGKMSESIRLPSQLKLLSVRSNSLEGGVPKSFGSSCSLTSLDLSYNSLNEELTVIFNHLSGCSRYSLQELYLDGNKINGTLSNFSMFSKLESLSLSSNQLSEISGTLSNLRYLDLSNNNLCGELPMIIHHLSGGYVRDSLQELDLSMNKISGTLSNFSMFSKLESLSLSSNQLSEISGTLSNLRYLDLSNNSLCGELPMIIHHLSGGYVRDSLQELDLSMNKISGTLPNLLPVFPSLKILQLSINKLNGTITKELRFPTELQELDLSSNFLKGAITDSHFVNMSELSSLHLSDNLLTLAFPQNWIPPFQLSNIELRSCKLGPTFPIWLKNQNNFQDLDISNTGISDIVPMWFWTKLASQEWISVNISYNNLYGVIPNFPLKNLYYSLILESNQFEGPIPLFLRGALFLYLSKNKFSNSLPFLCANGTVGETLYQLDLSDNQLSGQIPNCWSHFKSLTYLDLSHNTFSGKIPTSMGSLLDLQALLLRNNSLTKGIPFSLRNCTKLVMLDMAENRLSGPIPAWIGSKLQKLEVLSLGRNHFFGSLPSQICYLKTIQVLDLSQNNLSGKIFRCFENFTSMAQKTSSSDYRGHWYSFKSIRLSGNFSYDLNAFLMWKEQGDSFSKKAMVVRKKHYEDFGV</sequence>
<dbReference type="GO" id="GO:0009653">
    <property type="term" value="P:anatomical structure morphogenesis"/>
    <property type="evidence" value="ECO:0007669"/>
    <property type="project" value="UniProtKB-ARBA"/>
</dbReference>
<evidence type="ECO:0000256" key="16">
    <source>
        <dbReference type="ARBA" id="ARBA00023170"/>
    </source>
</evidence>
<comment type="caution">
    <text evidence="22">The sequence shown here is derived from an EMBL/GenBank/DDBJ whole genome shotgun (WGS) entry which is preliminary data.</text>
</comment>
<protein>
    <submittedName>
        <fullName evidence="22">Uncharacterized protein</fullName>
    </submittedName>
</protein>
<gene>
    <name evidence="22" type="ORF">VNO77_33698</name>
</gene>
<dbReference type="InterPro" id="IPR003591">
    <property type="entry name" value="Leu-rich_rpt_typical-subtyp"/>
</dbReference>
<evidence type="ECO:0000256" key="4">
    <source>
        <dbReference type="ARBA" id="ARBA00009592"/>
    </source>
</evidence>
<comment type="similarity">
    <text evidence="18">Belongs to the polygalacturonase-inhibiting protein family.</text>
</comment>
<dbReference type="SUPFAM" id="SSF52058">
    <property type="entry name" value="L domain-like"/>
    <property type="match status" value="3"/>
</dbReference>